<dbReference type="Pfam" id="PF02325">
    <property type="entry name" value="CCB3_YggT"/>
    <property type="match status" value="1"/>
</dbReference>
<dbReference type="EMBL" id="JYNZ01000004">
    <property type="protein sequence ID" value="KXK26169.1"/>
    <property type="molecule type" value="Genomic_DNA"/>
</dbReference>
<dbReference type="AlphaFoldDB" id="A0A136LWZ3"/>
<proteinExistence type="predicted"/>
<evidence type="ECO:0000313" key="2">
    <source>
        <dbReference type="EMBL" id="KXK26169.1"/>
    </source>
</evidence>
<feature type="transmembrane region" description="Helical" evidence="1">
    <location>
        <begin position="9"/>
        <end position="31"/>
    </location>
</feature>
<feature type="transmembrane region" description="Helical" evidence="1">
    <location>
        <begin position="74"/>
        <end position="97"/>
    </location>
</feature>
<dbReference type="InterPro" id="IPR003425">
    <property type="entry name" value="CCB3/YggT"/>
</dbReference>
<reference evidence="2 3" key="1">
    <citation type="submission" date="2015-02" db="EMBL/GenBank/DDBJ databases">
        <title>Improved understanding of the partial-nitritation anammox process through 23 genomes representing the majority of the microbial community.</title>
        <authorList>
            <person name="Speth D.R."/>
            <person name="In T Zandt M."/>
            <person name="Guerrero Cruz S."/>
            <person name="Jetten M.S."/>
            <person name="Dutilh B.E."/>
        </authorList>
    </citation>
    <scope>NUCLEOTIDE SEQUENCE [LARGE SCALE GENOMIC DNA]</scope>
    <source>
        <strain evidence="2">OLB20</strain>
    </source>
</reference>
<dbReference type="Proteomes" id="UP000070457">
    <property type="component" value="Unassembled WGS sequence"/>
</dbReference>
<organism evidence="2 3">
    <name type="scientific">candidate division WS6 bacterium OLB20</name>
    <dbReference type="NCBI Taxonomy" id="1617426"/>
    <lineage>
        <taxon>Bacteria</taxon>
        <taxon>Candidatus Dojkabacteria</taxon>
    </lineage>
</organism>
<keyword evidence="1" id="KW-0812">Transmembrane</keyword>
<evidence type="ECO:0000313" key="3">
    <source>
        <dbReference type="Proteomes" id="UP000070457"/>
    </source>
</evidence>
<comment type="caution">
    <text evidence="2">The sequence shown here is derived from an EMBL/GenBank/DDBJ whole genome shotgun (WGS) entry which is preliminary data.</text>
</comment>
<keyword evidence="1" id="KW-0472">Membrane</keyword>
<evidence type="ECO:0000256" key="1">
    <source>
        <dbReference type="SAM" id="Phobius"/>
    </source>
</evidence>
<dbReference type="STRING" id="1617426.TR69_WS6001001164"/>
<sequence>MSRFSLSDFLVGLINFTFGLAMLGLVFRFLFRLFGANPTADIVEFLYTSTAPLLSPFRGIFEPYVVDPGNVLEFSTLIAIAFYALAAWLLTELVLVLTDSFRSYRDRSAR</sequence>
<name>A0A136LWZ3_9BACT</name>
<keyword evidence="1" id="KW-1133">Transmembrane helix</keyword>
<dbReference type="GO" id="GO:0016020">
    <property type="term" value="C:membrane"/>
    <property type="evidence" value="ECO:0007669"/>
    <property type="project" value="InterPro"/>
</dbReference>
<protein>
    <submittedName>
        <fullName evidence="2">YGGT family protein</fullName>
    </submittedName>
</protein>
<gene>
    <name evidence="2" type="ORF">TR69_WS6001001164</name>
</gene>
<accession>A0A136LWZ3</accession>